<feature type="transmembrane region" description="Helical" evidence="1">
    <location>
        <begin position="16"/>
        <end position="35"/>
    </location>
</feature>
<keyword evidence="3" id="KW-1185">Reference proteome</keyword>
<feature type="transmembrane region" description="Helical" evidence="1">
    <location>
        <begin position="76"/>
        <end position="93"/>
    </location>
</feature>
<comment type="caution">
    <text evidence="2">The sequence shown here is derived from an EMBL/GenBank/DDBJ whole genome shotgun (WGS) entry which is preliminary data.</text>
</comment>
<evidence type="ECO:0000256" key="1">
    <source>
        <dbReference type="SAM" id="Phobius"/>
    </source>
</evidence>
<keyword evidence="1" id="KW-1133">Transmembrane helix</keyword>
<gene>
    <name evidence="2" type="ORF">HH303_15490</name>
</gene>
<organism evidence="2 3">
    <name type="scientific">Pacificispira spongiicola</name>
    <dbReference type="NCBI Taxonomy" id="2729598"/>
    <lineage>
        <taxon>Bacteria</taxon>
        <taxon>Pseudomonadati</taxon>
        <taxon>Pseudomonadota</taxon>
        <taxon>Alphaproteobacteria</taxon>
        <taxon>Rhodospirillales</taxon>
        <taxon>Rhodospirillaceae</taxon>
        <taxon>Pacificispira</taxon>
    </lineage>
</organism>
<keyword evidence="1" id="KW-0472">Membrane</keyword>
<sequence length="134" mass="14489">MQTTSHLEIRDARDPVAVSAVIALLCITATMLLFLVTQTDPHPPNSIALFALGPFFSASLAIGFVAWFLSNEGHRAGNLCAVGFALTGLLSFGPHKYFDPSFPSIWPAVVAAQISIVVIAVRCTRLRRRQAEHS</sequence>
<dbReference type="AlphaFoldDB" id="A0A7Y0E298"/>
<dbReference type="EMBL" id="JABBNT010000004">
    <property type="protein sequence ID" value="NMM45900.1"/>
    <property type="molecule type" value="Genomic_DNA"/>
</dbReference>
<protein>
    <submittedName>
        <fullName evidence="2">Uncharacterized protein</fullName>
    </submittedName>
</protein>
<evidence type="ECO:0000313" key="3">
    <source>
        <dbReference type="Proteomes" id="UP000539372"/>
    </source>
</evidence>
<dbReference type="Proteomes" id="UP000539372">
    <property type="component" value="Unassembled WGS sequence"/>
</dbReference>
<dbReference type="RefSeq" id="WP_169626275.1">
    <property type="nucleotide sequence ID" value="NZ_JABBNT010000004.1"/>
</dbReference>
<feature type="transmembrane region" description="Helical" evidence="1">
    <location>
        <begin position="105"/>
        <end position="124"/>
    </location>
</feature>
<feature type="transmembrane region" description="Helical" evidence="1">
    <location>
        <begin position="47"/>
        <end position="69"/>
    </location>
</feature>
<proteinExistence type="predicted"/>
<name>A0A7Y0E298_9PROT</name>
<reference evidence="2 3" key="1">
    <citation type="submission" date="2020-04" db="EMBL/GenBank/DDBJ databases">
        <title>Rhodospirillaceae bacterium KN72 isolated from deep sea.</title>
        <authorList>
            <person name="Zhang D.-C."/>
        </authorList>
    </citation>
    <scope>NUCLEOTIDE SEQUENCE [LARGE SCALE GENOMIC DNA]</scope>
    <source>
        <strain evidence="2 3">KN72</strain>
    </source>
</reference>
<accession>A0A7Y0E298</accession>
<keyword evidence="1" id="KW-0812">Transmembrane</keyword>
<evidence type="ECO:0000313" key="2">
    <source>
        <dbReference type="EMBL" id="NMM45900.1"/>
    </source>
</evidence>